<reference evidence="1" key="1">
    <citation type="submission" date="2022-03" db="EMBL/GenBank/DDBJ databases">
        <title>Draft Genome Sequence of Firmicute Strain S0AB, a Heterotrophic Iron/Sulfur-Oxidizing Extreme Acidophile.</title>
        <authorList>
            <person name="Vergara E."/>
            <person name="Pakostova E."/>
            <person name="Johnson D.B."/>
            <person name="Holmes D.S."/>
        </authorList>
    </citation>
    <scope>NUCLEOTIDE SEQUENCE</scope>
    <source>
        <strain evidence="1">S0AB</strain>
    </source>
</reference>
<name>A0A9X1VB66_9BACL</name>
<evidence type="ECO:0000313" key="1">
    <source>
        <dbReference type="EMBL" id="MCI0184818.1"/>
    </source>
</evidence>
<keyword evidence="2" id="KW-1185">Reference proteome</keyword>
<proteinExistence type="predicted"/>
<organism evidence="1 2">
    <name type="scientific">Sulfoacidibacillus ferrooxidans</name>
    <dbReference type="NCBI Taxonomy" id="2005001"/>
    <lineage>
        <taxon>Bacteria</taxon>
        <taxon>Bacillati</taxon>
        <taxon>Bacillota</taxon>
        <taxon>Bacilli</taxon>
        <taxon>Bacillales</taxon>
        <taxon>Alicyclobacillaceae</taxon>
        <taxon>Sulfoacidibacillus</taxon>
    </lineage>
</organism>
<sequence length="79" mass="8966">MEHAKSKDIMIIVSGEEVLMSSHKVTVGAILTEAGFVPLENYRLVRDAGDHKYPDYAEEIEIHERERFTALFEGQTQTS</sequence>
<dbReference type="EMBL" id="JALBUF010000027">
    <property type="protein sequence ID" value="MCI0184818.1"/>
    <property type="molecule type" value="Genomic_DNA"/>
</dbReference>
<dbReference type="Proteomes" id="UP001139263">
    <property type="component" value="Unassembled WGS sequence"/>
</dbReference>
<protein>
    <submittedName>
        <fullName evidence="1">Uncharacterized protein</fullName>
    </submittedName>
</protein>
<comment type="caution">
    <text evidence="1">The sequence shown here is derived from an EMBL/GenBank/DDBJ whole genome shotgun (WGS) entry which is preliminary data.</text>
</comment>
<gene>
    <name evidence="1" type="ORF">MM817_03115</name>
</gene>
<evidence type="ECO:0000313" key="2">
    <source>
        <dbReference type="Proteomes" id="UP001139263"/>
    </source>
</evidence>
<accession>A0A9X1VB66</accession>
<dbReference type="AlphaFoldDB" id="A0A9X1VB66"/>
<dbReference type="RefSeq" id="WP_241716791.1">
    <property type="nucleotide sequence ID" value="NZ_JALBUF010000027.1"/>
</dbReference>